<accession>A0A0B7B8L8</accession>
<reference evidence="1" key="1">
    <citation type="submission" date="2014-12" db="EMBL/GenBank/DDBJ databases">
        <title>Insight into the proteome of Arion vulgaris.</title>
        <authorList>
            <person name="Aradska J."/>
            <person name="Bulat T."/>
            <person name="Smidak R."/>
            <person name="Sarate P."/>
            <person name="Gangsoo J."/>
            <person name="Sialana F."/>
            <person name="Bilban M."/>
            <person name="Lubec G."/>
        </authorList>
    </citation>
    <scope>NUCLEOTIDE SEQUENCE</scope>
    <source>
        <tissue evidence="1">Skin</tissue>
    </source>
</reference>
<sequence>MQELDTMFFLSQQSTLRSFGMDEVLRVLILEHEVDTLLNQAMEFGAAIKL</sequence>
<organism evidence="1">
    <name type="scientific">Arion vulgaris</name>
    <dbReference type="NCBI Taxonomy" id="1028688"/>
    <lineage>
        <taxon>Eukaryota</taxon>
        <taxon>Metazoa</taxon>
        <taxon>Spiralia</taxon>
        <taxon>Lophotrochozoa</taxon>
        <taxon>Mollusca</taxon>
        <taxon>Gastropoda</taxon>
        <taxon>Heterobranchia</taxon>
        <taxon>Euthyneura</taxon>
        <taxon>Panpulmonata</taxon>
        <taxon>Eupulmonata</taxon>
        <taxon>Stylommatophora</taxon>
        <taxon>Helicina</taxon>
        <taxon>Arionoidea</taxon>
        <taxon>Arionidae</taxon>
        <taxon>Arion</taxon>
    </lineage>
</organism>
<protein>
    <submittedName>
        <fullName evidence="1">Uncharacterized protein</fullName>
    </submittedName>
</protein>
<evidence type="ECO:0000313" key="1">
    <source>
        <dbReference type="EMBL" id="CEK89674.1"/>
    </source>
</evidence>
<dbReference type="EMBL" id="HACG01042812">
    <property type="protein sequence ID" value="CEK89677.1"/>
    <property type="molecule type" value="Transcribed_RNA"/>
</dbReference>
<gene>
    <name evidence="1" type="primary">ORF172354</name>
    <name evidence="2" type="synonym">ORF172383</name>
</gene>
<proteinExistence type="predicted"/>
<evidence type="ECO:0000313" key="2">
    <source>
        <dbReference type="EMBL" id="CEK89677.1"/>
    </source>
</evidence>
<dbReference type="AlphaFoldDB" id="A0A0B7B8L8"/>
<dbReference type="EMBL" id="HACG01042809">
    <property type="protein sequence ID" value="CEK89674.1"/>
    <property type="molecule type" value="Transcribed_RNA"/>
</dbReference>
<name>A0A0B7B8L8_9EUPU</name>